<accession>A0A929WYS2</accession>
<keyword evidence="1" id="KW-0812">Transmembrane</keyword>
<dbReference type="EMBL" id="JABZGR010000004">
    <property type="protein sequence ID" value="MBF0969897.1"/>
    <property type="molecule type" value="Genomic_DNA"/>
</dbReference>
<evidence type="ECO:0000313" key="2">
    <source>
        <dbReference type="EMBL" id="MBF0969897.1"/>
    </source>
</evidence>
<gene>
    <name evidence="2" type="ORF">HXK21_02485</name>
</gene>
<protein>
    <submittedName>
        <fullName evidence="2">YbbR-like domain-containing protein</fullName>
    </submittedName>
</protein>
<dbReference type="InterPro" id="IPR053154">
    <property type="entry name" value="c-di-AMP_regulator"/>
</dbReference>
<name>A0A929WYS2_9BACT</name>
<sequence>MEERLSKKLNRWAKKGFSLIWNKQFFTFLVFLFISFAFWVFTNLNETYKQEFEFPIKLVNVPENVVITTDIPKSIHVSLRDKGFNLLTVAQNKDESPIQINFSDYTDNSGRGIVSSAELAKLISQRLPQGMQIITQRPQQVEFYFNYGERKRVPVVVNGTFEAADPFYVMQVRHVPDSVTVYAARNQLSTIRAAQTVPLRLTGLTDNTKKAVSFQTAPGVKFVPEKINLNIVVDRLVEKTVQVPVQQVNFPASKTLRTFPSSVSVTFQVGMHLYRSVNADQFVLVVNYESLLENRSSRYHLSLKSVPPGVRHVRISPQDVDYVIEDNPDSDNNGNSH</sequence>
<reference evidence="2" key="1">
    <citation type="submission" date="2020-04" db="EMBL/GenBank/DDBJ databases">
        <title>Deep metagenomics examines the oral microbiome during advanced dental caries in children, revealing novel taxa and co-occurrences with host molecules.</title>
        <authorList>
            <person name="Baker J.L."/>
            <person name="Morton J.T."/>
            <person name="Dinis M."/>
            <person name="Alvarez R."/>
            <person name="Tran N.C."/>
            <person name="Knight R."/>
            <person name="Edlund A."/>
        </authorList>
    </citation>
    <scope>NUCLEOTIDE SEQUENCE</scope>
    <source>
        <strain evidence="2">JCVI_34_bin.1</strain>
    </source>
</reference>
<keyword evidence="1" id="KW-0472">Membrane</keyword>
<dbReference type="Gene3D" id="2.170.120.40">
    <property type="entry name" value="YbbR-like domain"/>
    <property type="match status" value="1"/>
</dbReference>
<dbReference type="RefSeq" id="WP_303763080.1">
    <property type="nucleotide sequence ID" value="NZ_JABZGR010000004.1"/>
</dbReference>
<dbReference type="Gene3D" id="2.170.120.30">
    <property type="match status" value="1"/>
</dbReference>
<proteinExistence type="predicted"/>
<evidence type="ECO:0000313" key="3">
    <source>
        <dbReference type="Proteomes" id="UP000704068"/>
    </source>
</evidence>
<dbReference type="PANTHER" id="PTHR37804">
    <property type="entry name" value="CDAA REGULATORY PROTEIN CDAR"/>
    <property type="match status" value="1"/>
</dbReference>
<feature type="transmembrane region" description="Helical" evidence="1">
    <location>
        <begin position="20"/>
        <end position="41"/>
    </location>
</feature>
<evidence type="ECO:0000256" key="1">
    <source>
        <dbReference type="SAM" id="Phobius"/>
    </source>
</evidence>
<dbReference type="Pfam" id="PF07949">
    <property type="entry name" value="YbbR"/>
    <property type="match status" value="1"/>
</dbReference>
<comment type="caution">
    <text evidence="2">The sequence shown here is derived from an EMBL/GenBank/DDBJ whole genome shotgun (WGS) entry which is preliminary data.</text>
</comment>
<dbReference type="AlphaFoldDB" id="A0A929WYS2"/>
<dbReference type="InterPro" id="IPR012505">
    <property type="entry name" value="YbbR"/>
</dbReference>
<dbReference type="Proteomes" id="UP000704068">
    <property type="component" value="Unassembled WGS sequence"/>
</dbReference>
<keyword evidence="1" id="KW-1133">Transmembrane helix</keyword>
<dbReference type="PANTHER" id="PTHR37804:SF1">
    <property type="entry name" value="CDAA REGULATORY PROTEIN CDAR"/>
    <property type="match status" value="1"/>
</dbReference>
<organism evidence="2 3">
    <name type="scientific">Alloprevotella tannerae</name>
    <dbReference type="NCBI Taxonomy" id="76122"/>
    <lineage>
        <taxon>Bacteria</taxon>
        <taxon>Pseudomonadati</taxon>
        <taxon>Bacteroidota</taxon>
        <taxon>Bacteroidia</taxon>
        <taxon>Bacteroidales</taxon>
        <taxon>Prevotellaceae</taxon>
        <taxon>Alloprevotella</taxon>
    </lineage>
</organism>